<evidence type="ECO:0000313" key="9">
    <source>
        <dbReference type="EMBL" id="CUO02156.1"/>
    </source>
</evidence>
<dbReference type="EMBL" id="JAAIOD010000003">
    <property type="protein sequence ID" value="NSE57126.1"/>
    <property type="molecule type" value="Genomic_DNA"/>
</dbReference>
<dbReference type="PANTHER" id="PTHR35798:SF1">
    <property type="entry name" value="CELL DIVISION PROTEIN SEPF"/>
    <property type="match status" value="1"/>
</dbReference>
<evidence type="ECO:0000256" key="1">
    <source>
        <dbReference type="ARBA" id="ARBA00022618"/>
    </source>
</evidence>
<dbReference type="AlphaFoldDB" id="A0A174BRG0"/>
<dbReference type="GO" id="GO:0043093">
    <property type="term" value="P:FtsZ-dependent cytokinesis"/>
    <property type="evidence" value="ECO:0007669"/>
    <property type="project" value="UniProtKB-UniRule"/>
</dbReference>
<sequence length="186" mass="21168">MGVLDKFLSIMKLDDGDDEYDEDEFFDDDEYDDDYEEKPKRSLFHKNTKDNDKDFDEDDEDDYTAPVKSKSAFSNNKVTPMRQPSRRSSVNMEVCVIKPTSVEDSREITETLLSGRTVILNLEGLDLEIAQRIIDFTSGATFAISGNLQKISNYIFLVTPTNVDISGDLQDLLNTSLDSSSMRSRF</sequence>
<keyword evidence="5" id="KW-0963">Cytoplasm</keyword>
<dbReference type="EMBL" id="CYYM01000002">
    <property type="protein sequence ID" value="CUN64387.1"/>
    <property type="molecule type" value="Genomic_DNA"/>
</dbReference>
<feature type="compositionally biased region" description="Acidic residues" evidence="6">
    <location>
        <begin position="53"/>
        <end position="63"/>
    </location>
</feature>
<organism evidence="9 15">
    <name type="scientific">Dorea longicatena</name>
    <dbReference type="NCBI Taxonomy" id="88431"/>
    <lineage>
        <taxon>Bacteria</taxon>
        <taxon>Bacillati</taxon>
        <taxon>Bacillota</taxon>
        <taxon>Clostridia</taxon>
        <taxon>Lachnospirales</taxon>
        <taxon>Lachnospiraceae</taxon>
        <taxon>Dorea</taxon>
    </lineage>
</organism>
<feature type="compositionally biased region" description="Acidic residues" evidence="6">
    <location>
        <begin position="16"/>
        <end position="36"/>
    </location>
</feature>
<dbReference type="InterPro" id="IPR038594">
    <property type="entry name" value="SepF-like_sf"/>
</dbReference>
<dbReference type="EMBL" id="WWSH01000004">
    <property type="protein sequence ID" value="MZK09914.1"/>
    <property type="molecule type" value="Genomic_DNA"/>
</dbReference>
<dbReference type="EMBL" id="CYXO01000009">
    <property type="protein sequence ID" value="CUN05483.1"/>
    <property type="molecule type" value="Genomic_DNA"/>
</dbReference>
<accession>A0A174BRG0</accession>
<reference evidence="17 18" key="2">
    <citation type="journal article" date="2019" name="Nat. Med.">
        <title>A library of human gut bacterial isolates paired with longitudinal multiomics data enables mechanistic microbiome research.</title>
        <authorList>
            <person name="Poyet M."/>
            <person name="Groussin M."/>
            <person name="Gibbons S.M."/>
            <person name="Avila-Pacheco J."/>
            <person name="Jiang X."/>
            <person name="Kearney S.M."/>
            <person name="Perrotta A.R."/>
            <person name="Berdy B."/>
            <person name="Zhao S."/>
            <person name="Lieberman T.D."/>
            <person name="Swanson P.K."/>
            <person name="Smith M."/>
            <person name="Roesemann S."/>
            <person name="Alexander J.E."/>
            <person name="Rich S.A."/>
            <person name="Livny J."/>
            <person name="Vlamakis H."/>
            <person name="Clish C."/>
            <person name="Bullock K."/>
            <person name="Deik A."/>
            <person name="Scott J."/>
            <person name="Pierce K.A."/>
            <person name="Xavier R.J."/>
            <person name="Alm E.J."/>
        </authorList>
    </citation>
    <scope>NUCLEOTIDE SEQUENCE [LARGE SCALE GENOMIC DNA]</scope>
    <source>
        <strain evidence="10 18">BIOML-A1</strain>
        <strain evidence="12 19">BIOML-A6</strain>
        <strain evidence="11 17">BIOML-A7</strain>
    </source>
</reference>
<keyword evidence="3 5" id="KW-0131">Cell cycle</keyword>
<dbReference type="GeneID" id="93136826"/>
<dbReference type="GO" id="GO:0005737">
    <property type="term" value="C:cytoplasm"/>
    <property type="evidence" value="ECO:0007669"/>
    <property type="project" value="UniProtKB-SubCell"/>
</dbReference>
<evidence type="ECO:0000313" key="19">
    <source>
        <dbReference type="Proteomes" id="UP000472916"/>
    </source>
</evidence>
<feature type="region of interest" description="Disordered" evidence="6">
    <location>
        <begin position="16"/>
        <end position="86"/>
    </location>
</feature>
<dbReference type="Proteomes" id="UP000095439">
    <property type="component" value="Unassembled WGS sequence"/>
</dbReference>
<reference evidence="14 15" key="1">
    <citation type="submission" date="2015-09" db="EMBL/GenBank/DDBJ databases">
        <authorList>
            <consortium name="Pathogen Informatics"/>
        </authorList>
    </citation>
    <scope>NUCLEOTIDE SEQUENCE [LARGE SCALE GENOMIC DNA]</scope>
    <source>
        <strain evidence="8 14">2789STDY5608851</strain>
        <strain evidence="9 15">2789STDY5608866</strain>
        <strain evidence="7 16">2789STDY5834961</strain>
    </source>
</reference>
<dbReference type="GO" id="GO:0000917">
    <property type="term" value="P:division septum assembly"/>
    <property type="evidence" value="ECO:0007669"/>
    <property type="project" value="UniProtKB-KW"/>
</dbReference>
<comment type="subcellular location">
    <subcellularLocation>
        <location evidence="5">Cytoplasm</location>
    </subcellularLocation>
    <text evidence="5">Localizes to the division site, in a FtsZ-dependent manner.</text>
</comment>
<evidence type="ECO:0000313" key="11">
    <source>
        <dbReference type="EMBL" id="MZK17100.1"/>
    </source>
</evidence>
<evidence type="ECO:0000256" key="5">
    <source>
        <dbReference type="HAMAP-Rule" id="MF_01197"/>
    </source>
</evidence>
<evidence type="ECO:0000313" key="10">
    <source>
        <dbReference type="EMBL" id="MZK09914.1"/>
    </source>
</evidence>
<dbReference type="EMBL" id="WWSC01000002">
    <property type="protein sequence ID" value="MZK40629.1"/>
    <property type="molecule type" value="Genomic_DNA"/>
</dbReference>
<evidence type="ECO:0000313" key="12">
    <source>
        <dbReference type="EMBL" id="MZK40629.1"/>
    </source>
</evidence>
<keyword evidence="2 5" id="KW-0717">Septation</keyword>
<dbReference type="Proteomes" id="UP000446719">
    <property type="component" value="Unassembled WGS sequence"/>
</dbReference>
<dbReference type="Gene3D" id="3.30.110.150">
    <property type="entry name" value="SepF-like protein"/>
    <property type="match status" value="1"/>
</dbReference>
<comment type="subunit">
    <text evidence="5">Homodimer. Interacts with FtsZ.</text>
</comment>
<dbReference type="PANTHER" id="PTHR35798">
    <property type="entry name" value="CELL DIVISION PROTEIN SEPF"/>
    <property type="match status" value="1"/>
</dbReference>
<evidence type="ECO:0000256" key="4">
    <source>
        <dbReference type="ARBA" id="ARBA00044936"/>
    </source>
</evidence>
<evidence type="ECO:0000313" key="18">
    <source>
        <dbReference type="Proteomes" id="UP000449249"/>
    </source>
</evidence>
<evidence type="ECO:0000313" key="15">
    <source>
        <dbReference type="Proteomes" id="UP000095439"/>
    </source>
</evidence>
<evidence type="ECO:0000313" key="14">
    <source>
        <dbReference type="Proteomes" id="UP000095380"/>
    </source>
</evidence>
<evidence type="ECO:0000313" key="7">
    <source>
        <dbReference type="EMBL" id="CUN05483.1"/>
    </source>
</evidence>
<dbReference type="Pfam" id="PF04472">
    <property type="entry name" value="SepF"/>
    <property type="match status" value="1"/>
</dbReference>
<dbReference type="Proteomes" id="UP000449249">
    <property type="component" value="Unassembled WGS sequence"/>
</dbReference>
<evidence type="ECO:0000313" key="16">
    <source>
        <dbReference type="Proteomes" id="UP000095597"/>
    </source>
</evidence>
<reference evidence="13" key="4">
    <citation type="submission" date="2020-02" db="EMBL/GenBank/DDBJ databases">
        <authorList>
            <person name="Littmann E."/>
            <person name="Sorbara M."/>
        </authorList>
    </citation>
    <scope>NUCLEOTIDE SEQUENCE</scope>
    <source>
        <strain evidence="13">MSK.10.16</strain>
    </source>
</reference>
<dbReference type="Proteomes" id="UP000472916">
    <property type="component" value="Unassembled WGS sequence"/>
</dbReference>
<dbReference type="InterPro" id="IPR023052">
    <property type="entry name" value="Cell_div_SepF"/>
</dbReference>
<evidence type="ECO:0000313" key="17">
    <source>
        <dbReference type="Proteomes" id="UP000446719"/>
    </source>
</evidence>
<dbReference type="Proteomes" id="UP000724058">
    <property type="component" value="Unassembled WGS sequence"/>
</dbReference>
<dbReference type="HAMAP" id="MF_01197">
    <property type="entry name" value="SepF"/>
    <property type="match status" value="1"/>
</dbReference>
<name>A0A174BRG0_9FIRM</name>
<reference evidence="13" key="3">
    <citation type="journal article" date="2020" name="Cell Host Microbe">
        <title>Functional and Genomic Variation between Human-Derived Isolates of Lachnospiraceae Reveals Inter- and Intra-Species Diversity.</title>
        <authorList>
            <person name="Sorbara M.T."/>
            <person name="Littmann E.R."/>
            <person name="Fontana E."/>
            <person name="Moody T.U."/>
            <person name="Kohout C.E."/>
            <person name="Gjonbalaj M."/>
            <person name="Eaton V."/>
            <person name="Seok R."/>
            <person name="Leiner I.M."/>
            <person name="Pamer E.G."/>
        </authorList>
    </citation>
    <scope>NUCLEOTIDE SEQUENCE</scope>
    <source>
        <strain evidence="13">MSK.10.16</strain>
    </source>
</reference>
<keyword evidence="1 5" id="KW-0132">Cell division</keyword>
<dbReference type="EMBL" id="CYYY01000009">
    <property type="protein sequence ID" value="CUO02156.1"/>
    <property type="molecule type" value="Genomic_DNA"/>
</dbReference>
<evidence type="ECO:0000256" key="3">
    <source>
        <dbReference type="ARBA" id="ARBA00023306"/>
    </source>
</evidence>
<gene>
    <name evidence="5 9" type="primary">sepF</name>
    <name evidence="8" type="ORF">ERS852408_00705</name>
    <name evidence="9" type="ORF">ERS852423_02059</name>
    <name evidence="7" type="ORF">ERS852573_01724</name>
    <name evidence="13" type="ORF">G4332_03170</name>
    <name evidence="12" type="ORF">GT528_02640</name>
    <name evidence="11" type="ORF">GT565_02965</name>
    <name evidence="10" type="ORF">GT576_06095</name>
</gene>
<dbReference type="EMBL" id="WWSB01000002">
    <property type="protein sequence ID" value="MZK17100.1"/>
    <property type="molecule type" value="Genomic_DNA"/>
</dbReference>
<comment type="similarity">
    <text evidence="5">Belongs to the SepF family.</text>
</comment>
<comment type="function">
    <text evidence="4 5">Cell division protein that is part of the divisome complex and is recruited early to the Z-ring. Probably stimulates Z-ring formation, perhaps through the cross-linking of FtsZ protofilaments. Its function overlaps with FtsA.</text>
</comment>
<evidence type="ECO:0000256" key="2">
    <source>
        <dbReference type="ARBA" id="ARBA00023210"/>
    </source>
</evidence>
<evidence type="ECO:0000313" key="8">
    <source>
        <dbReference type="EMBL" id="CUN64387.1"/>
    </source>
</evidence>
<dbReference type="InterPro" id="IPR007561">
    <property type="entry name" value="Cell_div_SepF/SepF-rel"/>
</dbReference>
<dbReference type="OrthoDB" id="9815206at2"/>
<proteinExistence type="inferred from homology"/>
<dbReference type="Proteomes" id="UP000095597">
    <property type="component" value="Unassembled WGS sequence"/>
</dbReference>
<protein>
    <recommendedName>
        <fullName evidence="5">Cell division protein SepF</fullName>
    </recommendedName>
</protein>
<dbReference type="RefSeq" id="WP_006426562.1">
    <property type="nucleotide sequence ID" value="NZ_CABIWY010000009.1"/>
</dbReference>
<evidence type="ECO:0000256" key="6">
    <source>
        <dbReference type="SAM" id="MobiDB-lite"/>
    </source>
</evidence>
<evidence type="ECO:0000313" key="13">
    <source>
        <dbReference type="EMBL" id="NSE57126.1"/>
    </source>
</evidence>
<dbReference type="Proteomes" id="UP000095380">
    <property type="component" value="Unassembled WGS sequence"/>
</dbReference>